<dbReference type="InterPro" id="IPR007466">
    <property type="entry name" value="Peptidyl-Arg-deiminase_porph"/>
</dbReference>
<dbReference type="SUPFAM" id="SSF55909">
    <property type="entry name" value="Pentein"/>
    <property type="match status" value="1"/>
</dbReference>
<dbReference type="Pfam" id="PF04371">
    <property type="entry name" value="PAD_porph"/>
    <property type="match status" value="1"/>
</dbReference>
<name>A0A9D2FW50_9BACT</name>
<dbReference type="Proteomes" id="UP000824055">
    <property type="component" value="Unassembled WGS sequence"/>
</dbReference>
<accession>A0A9D2FW50</accession>
<organism evidence="2 3">
    <name type="scientific">Candidatus Prevotella avicola</name>
    <dbReference type="NCBI Taxonomy" id="2838738"/>
    <lineage>
        <taxon>Bacteria</taxon>
        <taxon>Pseudomonadati</taxon>
        <taxon>Bacteroidota</taxon>
        <taxon>Bacteroidia</taxon>
        <taxon>Bacteroidales</taxon>
        <taxon>Prevotellaceae</taxon>
        <taxon>Prevotella</taxon>
    </lineage>
</organism>
<evidence type="ECO:0000256" key="1">
    <source>
        <dbReference type="ARBA" id="ARBA00022801"/>
    </source>
</evidence>
<dbReference type="GO" id="GO:0047632">
    <property type="term" value="F:agmatine deiminase activity"/>
    <property type="evidence" value="ECO:0007669"/>
    <property type="project" value="TreeGrafter"/>
</dbReference>
<reference evidence="2" key="1">
    <citation type="journal article" date="2021" name="PeerJ">
        <title>Extensive microbial diversity within the chicken gut microbiome revealed by metagenomics and culture.</title>
        <authorList>
            <person name="Gilroy R."/>
            <person name="Ravi A."/>
            <person name="Getino M."/>
            <person name="Pursley I."/>
            <person name="Horton D.L."/>
            <person name="Alikhan N.F."/>
            <person name="Baker D."/>
            <person name="Gharbi K."/>
            <person name="Hall N."/>
            <person name="Watson M."/>
            <person name="Adriaenssens E.M."/>
            <person name="Foster-Nyarko E."/>
            <person name="Jarju S."/>
            <person name="Secka A."/>
            <person name="Antonio M."/>
            <person name="Oren A."/>
            <person name="Chaudhuri R.R."/>
            <person name="La Ragione R."/>
            <person name="Hildebrand F."/>
            <person name="Pallen M.J."/>
        </authorList>
    </citation>
    <scope>NUCLEOTIDE SEQUENCE</scope>
    <source>
        <strain evidence="2">ChiHecec3B27-8219</strain>
    </source>
</reference>
<dbReference type="PANTHER" id="PTHR31377">
    <property type="entry name" value="AGMATINE DEIMINASE-RELATED"/>
    <property type="match status" value="1"/>
</dbReference>
<dbReference type="Gene3D" id="3.75.10.10">
    <property type="entry name" value="L-arginine/glycine Amidinotransferase, Chain A"/>
    <property type="match status" value="1"/>
</dbReference>
<keyword evidence="1" id="KW-0378">Hydrolase</keyword>
<dbReference type="GO" id="GO:0004668">
    <property type="term" value="F:protein-arginine deiminase activity"/>
    <property type="evidence" value="ECO:0007669"/>
    <property type="project" value="InterPro"/>
</dbReference>
<evidence type="ECO:0000313" key="3">
    <source>
        <dbReference type="Proteomes" id="UP000824055"/>
    </source>
</evidence>
<dbReference type="EMBL" id="DXBE01000011">
    <property type="protein sequence ID" value="HIZ68474.1"/>
    <property type="molecule type" value="Genomic_DNA"/>
</dbReference>
<comment type="caution">
    <text evidence="2">The sequence shown here is derived from an EMBL/GenBank/DDBJ whole genome shotgun (WGS) entry which is preliminary data.</text>
</comment>
<reference evidence="2" key="2">
    <citation type="submission" date="2021-04" db="EMBL/GenBank/DDBJ databases">
        <authorList>
            <person name="Gilroy R."/>
        </authorList>
    </citation>
    <scope>NUCLEOTIDE SEQUENCE</scope>
    <source>
        <strain evidence="2">ChiHecec3B27-8219</strain>
    </source>
</reference>
<dbReference type="AlphaFoldDB" id="A0A9D2FW50"/>
<protein>
    <submittedName>
        <fullName evidence="2">Agmatine deiminase family protein</fullName>
    </submittedName>
</protein>
<gene>
    <name evidence="2" type="ORF">H9966_01070</name>
</gene>
<proteinExistence type="predicted"/>
<dbReference type="PANTHER" id="PTHR31377:SF0">
    <property type="entry name" value="AGMATINE DEIMINASE-RELATED"/>
    <property type="match status" value="1"/>
</dbReference>
<dbReference type="GO" id="GO:0009446">
    <property type="term" value="P:putrescine biosynthetic process"/>
    <property type="evidence" value="ECO:0007669"/>
    <property type="project" value="InterPro"/>
</dbReference>
<evidence type="ECO:0000313" key="2">
    <source>
        <dbReference type="EMBL" id="HIZ68474.1"/>
    </source>
</evidence>
<sequence>MRNSPKIPSGYKMPAEWHKQSGIQLAWPQAGMDWQPYLEEIRQTYLELIEAITPHEPVLLGTEDIKATRQYLSTYLSEEALRQVRLAECPHNDTWARDFGMITLLNEEGQPLLLDFRFNGWGEKFHAELDNLSSERYFAQELLYGHRVDCLDLILEGGSIESDGHGTIFTTAQCLLAPNRNQPLTQNDIERELLYRLGAQRIIWLHHGTLIGDDTDGHIDTTVRTAPNDTLLYVKCEDTADPQYEDFLALERELRQLRNLEGKPYRLIPLPMPKEIRFNGERLPATYANFLVINGAVIVPVYGQPDHDALAMERVAEAFPDRQIVGVDAQVIVRQHGSIHCLTMQYPVGVLHI</sequence>